<keyword evidence="1" id="KW-1133">Transmembrane helix</keyword>
<dbReference type="OrthoDB" id="2503993at2759"/>
<dbReference type="Pfam" id="PF12768">
    <property type="entry name" value="Rax2"/>
    <property type="match status" value="2"/>
</dbReference>
<dbReference type="VEuPathDB" id="FungiDB:ATCC64974_45220"/>
<evidence type="ECO:0000256" key="1">
    <source>
        <dbReference type="SAM" id="Phobius"/>
    </source>
</evidence>
<dbReference type="InterPro" id="IPR015915">
    <property type="entry name" value="Kelch-typ_b-propeller"/>
</dbReference>
<dbReference type="EMBL" id="BCMY01000004">
    <property type="protein sequence ID" value="GAQ39678.1"/>
    <property type="molecule type" value="Genomic_DNA"/>
</dbReference>
<dbReference type="Pfam" id="PF20843">
    <property type="entry name" value="Rax2_3"/>
    <property type="match status" value="1"/>
</dbReference>
<dbReference type="InterPro" id="IPR011043">
    <property type="entry name" value="Gal_Oxase/kelch_b-propeller"/>
</dbReference>
<keyword evidence="1" id="KW-0812">Transmembrane</keyword>
<dbReference type="PaxDb" id="5061-CADANGAP00005448"/>
<evidence type="ECO:0000313" key="6">
    <source>
        <dbReference type="Proteomes" id="UP000068243"/>
    </source>
</evidence>
<dbReference type="SUPFAM" id="SSF50965">
    <property type="entry name" value="Galactose oxidase, central domain"/>
    <property type="match status" value="2"/>
</dbReference>
<dbReference type="VEuPathDB" id="FungiDB:M747DRAFT_111070"/>
<keyword evidence="1" id="KW-0472">Membrane</keyword>
<dbReference type="InterPro" id="IPR048266">
    <property type="entry name" value="Rax2-like_second"/>
</dbReference>
<dbReference type="Gene3D" id="2.120.10.80">
    <property type="entry name" value="Kelch-type beta propeller"/>
    <property type="match status" value="1"/>
</dbReference>
<dbReference type="AlphaFoldDB" id="A0A124BWL8"/>
<protein>
    <submittedName>
        <fullName evidence="5">Cellular morphogenesis protein</fullName>
    </submittedName>
</protein>
<comment type="caution">
    <text evidence="5">The sequence shown here is derived from an EMBL/GenBank/DDBJ whole genome shotgun (WGS) entry which is preliminary data.</text>
</comment>
<dbReference type="SUPFAM" id="SSF101898">
    <property type="entry name" value="NHL repeat"/>
    <property type="match status" value="1"/>
</dbReference>
<sequence length="1213" mass="129117">MRAPSLFGPATAGLSTVLRLGYFLQSTPAYALTFQSVSEPELDLSPLGQIAFTGDFDAISLYQYTEQSDTATENDNAQSLLTPLPNGILTSLESSNAHIRAMCPFTKKDGTFKGIFVGGNFTSLGGVDSEGVALYNPDSNKVTALSGLSGSVSALLCDQETNSVYVGGNFTYYNITNAVAWVGDEGWSNLTFGGLNGPVNSILKDSNGHIIWGGSFDGTGNSTSSEKGLQVINLQNATITSDAESSTSGYISPSNIVCQTSGDDGEGQTWLLADYSPGYWRAMMGFEYYPTKFRLYNTHYEGRGTKTFLFRRLPDNGIMNLTYTDPDTGKDVHCDQSCSLSNSTSEKYREFRFVNSVGMSGFQIEIQDWYGKGAGLNGIEMFETNIYAYAMNAFNEPTCSGSDYPSKSTRTGSWSVAPSGQSSSEYLTTQVTDSNATSASVVFEPDVKLSGNYSIKLYTPGCEQDSTCDSRGIVNVTVTPTSDTDEPVQTLIYQTNLYEKYDTIYTGHVDASDDSFRPRVKLTPTTGQGNNVTVVASLVQFVANSVSGNSSDNLNGLFDYNPSDDSTNVTASAIDQAGLALEDGASVNALASHDKIVYVGGNFSSSNIENIMYFEQDGNATAMPKGGLNSEVASMAVLGDNLYVGGNFTDTYSGGNDGLSYVAAYSFDSKTWSALGAGVNGPVSDVLALKLNVSLDLNETIIGISGNFDQLLAFDDSPATNVSGFAVWVPSRNNWLQNLNVSQYEFAGQLSAFAEADNATILAGSLSSGGLAAAGAVALLYDNELSLEPLLTDFNTSGQTYTGLFDTSSSNNLTILGGHFTTNATNGSAINNLAILDGNAATIRGLGAGIDSNSTFLALAISDNVLYAGGNVTGSVSGSTLNGLVVYSMENNTFSQHQPPRFLGDDVTVNAIAARPNSNHIYVAGNFQSAGALPCPGVCYWDTEDRQWNRPGASLNGTVLALKWLNSKELLAIGDLTIDGNQSVVATYTVKKQSWQTFEGASTSDIPGSITAFTPANTAVSKFWLAGVYANGSSFLAAYDGSSFSFVRDMFDDETEIRGLEVLPINKNHDDVSNLNDDQMLLVTGRLQLPDFGNASAALYNGTTMIPFMLSSTSDGQPGSVAHMFFANSNPYTSGGKHLSNGIVVLISFCCALGCVFLIVIAGIIFNKIQRRRQGYMRAPQGVGMDRPSNMRRLPPEYLFNSIKQPNPGAPAI</sequence>
<gene>
    <name evidence="5" type="ORF">ABL_03262</name>
</gene>
<dbReference type="InterPro" id="IPR024982">
    <property type="entry name" value="Rax2-like_C"/>
</dbReference>
<feature type="domain" description="Rax2-like third" evidence="4">
    <location>
        <begin position="387"/>
        <end position="542"/>
    </location>
</feature>
<feature type="domain" description="Rax2-like C-terminal" evidence="2">
    <location>
        <begin position="91"/>
        <end position="218"/>
    </location>
</feature>
<dbReference type="InterPro" id="IPR048265">
    <property type="entry name" value="Rax2-like_third"/>
</dbReference>
<reference evidence="6" key="1">
    <citation type="journal article" date="2016" name="Genome Announc.">
        <title>Draft genome sequence of Aspergillus niger strain An76.</title>
        <authorList>
            <person name="Gong W."/>
            <person name="Cheng Z."/>
            <person name="Zhang H."/>
            <person name="Liu L."/>
            <person name="Gao P."/>
            <person name="Wang L."/>
        </authorList>
    </citation>
    <scope>NUCLEOTIDE SEQUENCE [LARGE SCALE GENOMIC DNA]</scope>
    <source>
        <strain evidence="6">An76</strain>
    </source>
</reference>
<evidence type="ECO:0000259" key="2">
    <source>
        <dbReference type="Pfam" id="PF12768"/>
    </source>
</evidence>
<dbReference type="PANTHER" id="PTHR31778:SF2">
    <property type="entry name" value="BUD SITE SELECTION PROTEIN RAX2"/>
    <property type="match status" value="1"/>
</dbReference>
<dbReference type="VEuPathDB" id="FungiDB:An07g02870"/>
<name>A0A124BWL8_ASPNG</name>
<dbReference type="PANTHER" id="PTHR31778">
    <property type="entry name" value="BUD SITE SELECTION PROTEIN RAX2"/>
    <property type="match status" value="1"/>
</dbReference>
<evidence type="ECO:0000259" key="3">
    <source>
        <dbReference type="Pfam" id="PF20842"/>
    </source>
</evidence>
<dbReference type="Pfam" id="PF20842">
    <property type="entry name" value="Rax2_2"/>
    <property type="match status" value="1"/>
</dbReference>
<evidence type="ECO:0000313" key="5">
    <source>
        <dbReference type="EMBL" id="GAQ39678.1"/>
    </source>
</evidence>
<dbReference type="GO" id="GO:1902929">
    <property type="term" value="C:plasma membrane of growing cell tip"/>
    <property type="evidence" value="ECO:0007669"/>
    <property type="project" value="TreeGrafter"/>
</dbReference>
<feature type="transmembrane region" description="Helical" evidence="1">
    <location>
        <begin position="1143"/>
        <end position="1166"/>
    </location>
</feature>
<feature type="domain" description="Rax2-like C-terminal" evidence="2">
    <location>
        <begin position="884"/>
        <end position="1133"/>
    </location>
</feature>
<feature type="domain" description="Rax2-like second" evidence="3">
    <location>
        <begin position="230"/>
        <end position="376"/>
    </location>
</feature>
<dbReference type="OMA" id="NMYTPGC"/>
<evidence type="ECO:0000259" key="4">
    <source>
        <dbReference type="Pfam" id="PF20843"/>
    </source>
</evidence>
<dbReference type="Proteomes" id="UP000068243">
    <property type="component" value="Unassembled WGS sequence"/>
</dbReference>
<accession>A0A124BWL8</accession>
<organism evidence="5 6">
    <name type="scientific">Aspergillus niger</name>
    <dbReference type="NCBI Taxonomy" id="5061"/>
    <lineage>
        <taxon>Eukaryota</taxon>
        <taxon>Fungi</taxon>
        <taxon>Dikarya</taxon>
        <taxon>Ascomycota</taxon>
        <taxon>Pezizomycotina</taxon>
        <taxon>Eurotiomycetes</taxon>
        <taxon>Eurotiomycetidae</taxon>
        <taxon>Eurotiales</taxon>
        <taxon>Aspergillaceae</taxon>
        <taxon>Aspergillus</taxon>
        <taxon>Aspergillus subgen. Circumdati</taxon>
    </lineage>
</organism>
<proteinExistence type="predicted"/>
<dbReference type="VEuPathDB" id="FungiDB:ASPNIDRAFT2_1211667"/>